<protein>
    <submittedName>
        <fullName evidence="3">Ca2+-binding RTX toxin-like protein</fullName>
    </submittedName>
</protein>
<dbReference type="PRINTS" id="PR00313">
    <property type="entry name" value="CABNDNGRPT"/>
</dbReference>
<accession>A0A7X0DER1</accession>
<comment type="caution">
    <text evidence="3">The sequence shown here is derived from an EMBL/GenBank/DDBJ whole genome shotgun (WGS) entry which is preliminary data.</text>
</comment>
<evidence type="ECO:0000313" key="4">
    <source>
        <dbReference type="Proteomes" id="UP000535501"/>
    </source>
</evidence>
<dbReference type="AlphaFoldDB" id="A0A7X0DER1"/>
<dbReference type="EMBL" id="JACHEJ010000018">
    <property type="protein sequence ID" value="MBB6182075.1"/>
    <property type="molecule type" value="Genomic_DNA"/>
</dbReference>
<dbReference type="InterPro" id="IPR025282">
    <property type="entry name" value="DUF4214"/>
</dbReference>
<dbReference type="Proteomes" id="UP000535501">
    <property type="component" value="Unassembled WGS sequence"/>
</dbReference>
<feature type="domain" description="DUF4214" evidence="2">
    <location>
        <begin position="41"/>
        <end position="98"/>
    </location>
</feature>
<keyword evidence="4" id="KW-1185">Reference proteome</keyword>
<dbReference type="InterPro" id="IPR001343">
    <property type="entry name" value="Hemolysn_Ca-bd"/>
</dbReference>
<evidence type="ECO:0000256" key="1">
    <source>
        <dbReference type="SAM" id="MobiDB-lite"/>
    </source>
</evidence>
<evidence type="ECO:0000259" key="2">
    <source>
        <dbReference type="Pfam" id="PF13946"/>
    </source>
</evidence>
<dbReference type="Pfam" id="PF13946">
    <property type="entry name" value="DUF4214"/>
    <property type="match status" value="1"/>
</dbReference>
<dbReference type="Gene3D" id="2.150.10.10">
    <property type="entry name" value="Serralysin-like metalloprotease, C-terminal"/>
    <property type="match status" value="1"/>
</dbReference>
<proteinExistence type="predicted"/>
<dbReference type="GO" id="GO:0005509">
    <property type="term" value="F:calcium ion binding"/>
    <property type="evidence" value="ECO:0007669"/>
    <property type="project" value="InterPro"/>
</dbReference>
<evidence type="ECO:0000313" key="3">
    <source>
        <dbReference type="EMBL" id="MBB6182075.1"/>
    </source>
</evidence>
<feature type="region of interest" description="Disordered" evidence="1">
    <location>
        <begin position="425"/>
        <end position="456"/>
    </location>
</feature>
<sequence length="584" mass="58005">MATIQGIYIALFGRPADPLGLAYFEAETNGGADLTAIGDLAATAEYQNRFEGMSNVEIVNSIYQSLYGRDADLAGLTFFVNALQDGTYNINNIAIAILDGAQGNDAAILANKLEAANLFTASLDTGSEVVAYQGDDAAAAGRAFLSGVTSDDATVPTQAEVDAAVEAIVDASDDVGPGTPGSIFTLTDASNTTTGGVDNVVGTANDDNIRAISGGSLDSGDVINGGAGYDTLNISDDAYVANAAPVISGVERINNGESVALDLTDVSGVQQIWSSNAAGATYDNASLSTVFGTTVGGTIDIDIEASTAGNSDTLRLAVDDNNGTDAVFTSGTDAASIENIVIDAQGASGTSGTNATADDVVLTAFTGLETLTVTGAGNINIVAAAPAVAPAVPAITSLTTVDASAATGSVTVDASESTEDMTFTGGSGANDFTSGSGDDVLNGGAGNDTLDAGAGDDTLTLNGGDTATGGADEDVFNVSGGIALGAGNEITDFVLADDDAIEFGGAAGTTTNYAESTTTAGSFSEAREIASTEFAGNADLDYVAVWDGTDVHLFYNGGSGDDLVSAVTLTGAVTLATIDHTAII</sequence>
<dbReference type="InterPro" id="IPR011049">
    <property type="entry name" value="Serralysin-like_metalloprot_C"/>
</dbReference>
<gene>
    <name evidence="3" type="ORF">HNQ75_004064</name>
</gene>
<name>A0A7X0DER1_9HYPH</name>
<dbReference type="Pfam" id="PF00353">
    <property type="entry name" value="HemolysinCabind"/>
    <property type="match status" value="2"/>
</dbReference>
<dbReference type="SUPFAM" id="SSF51120">
    <property type="entry name" value="beta-Roll"/>
    <property type="match status" value="1"/>
</dbReference>
<organism evidence="3 4">
    <name type="scientific">Pseudorhizobium flavum</name>
    <dbReference type="NCBI Taxonomy" id="1335061"/>
    <lineage>
        <taxon>Bacteria</taxon>
        <taxon>Pseudomonadati</taxon>
        <taxon>Pseudomonadota</taxon>
        <taxon>Alphaproteobacteria</taxon>
        <taxon>Hyphomicrobiales</taxon>
        <taxon>Rhizobiaceae</taxon>
        <taxon>Rhizobium/Agrobacterium group</taxon>
        <taxon>Pseudorhizobium</taxon>
    </lineage>
</organism>
<reference evidence="3 4" key="1">
    <citation type="submission" date="2020-08" db="EMBL/GenBank/DDBJ databases">
        <title>Genomic Encyclopedia of Type Strains, Phase IV (KMG-IV): sequencing the most valuable type-strain genomes for metagenomic binning, comparative biology and taxonomic classification.</title>
        <authorList>
            <person name="Goeker M."/>
        </authorList>
    </citation>
    <scope>NUCLEOTIDE SEQUENCE [LARGE SCALE GENOMIC DNA]</scope>
    <source>
        <strain evidence="3 4">DSM 102134</strain>
    </source>
</reference>
<dbReference type="RefSeq" id="WP_077549162.1">
    <property type="nucleotide sequence ID" value="NZ_JACHEJ010000018.1"/>
</dbReference>